<dbReference type="NCBIfam" id="TIGR00254">
    <property type="entry name" value="GGDEF"/>
    <property type="match status" value="1"/>
</dbReference>
<feature type="transmembrane region" description="Helical" evidence="1">
    <location>
        <begin position="12"/>
        <end position="34"/>
    </location>
</feature>
<feature type="transmembrane region" description="Helical" evidence="1">
    <location>
        <begin position="207"/>
        <end position="234"/>
    </location>
</feature>
<evidence type="ECO:0000256" key="1">
    <source>
        <dbReference type="PROSITE-ProRule" id="PRU00244"/>
    </source>
</evidence>
<dbReference type="Pfam" id="PF03707">
    <property type="entry name" value="MHYT"/>
    <property type="match status" value="2"/>
</dbReference>
<dbReference type="SUPFAM" id="SSF55073">
    <property type="entry name" value="Nucleotide cyclase"/>
    <property type="match status" value="1"/>
</dbReference>
<dbReference type="PROSITE" id="PS50887">
    <property type="entry name" value="GGDEF"/>
    <property type="match status" value="1"/>
</dbReference>
<keyword evidence="1" id="KW-0472">Membrane</keyword>
<evidence type="ECO:0000313" key="6">
    <source>
        <dbReference type="Proteomes" id="UP000996601"/>
    </source>
</evidence>
<dbReference type="CDD" id="cd01948">
    <property type="entry name" value="EAL"/>
    <property type="match status" value="1"/>
</dbReference>
<dbReference type="PROSITE" id="PS50883">
    <property type="entry name" value="EAL"/>
    <property type="match status" value="1"/>
</dbReference>
<dbReference type="RefSeq" id="WP_256116914.1">
    <property type="nucleotide sequence ID" value="NZ_WHSB02000003.1"/>
</dbReference>
<dbReference type="EMBL" id="WHSB02000003">
    <property type="protein sequence ID" value="MCQ4630615.1"/>
    <property type="molecule type" value="Genomic_DNA"/>
</dbReference>
<keyword evidence="1" id="KW-1133">Transmembrane helix</keyword>
<accession>A0ABT1R633</accession>
<dbReference type="CDD" id="cd01949">
    <property type="entry name" value="GGDEF"/>
    <property type="match status" value="1"/>
</dbReference>
<dbReference type="PANTHER" id="PTHR44757:SF2">
    <property type="entry name" value="BIOFILM ARCHITECTURE MAINTENANCE PROTEIN MBAA"/>
    <property type="match status" value="1"/>
</dbReference>
<dbReference type="Gene3D" id="3.30.70.270">
    <property type="match status" value="1"/>
</dbReference>
<gene>
    <name evidence="5" type="ORF">GB927_011235</name>
</gene>
<feature type="domain" description="EAL" evidence="2">
    <location>
        <begin position="421"/>
        <end position="671"/>
    </location>
</feature>
<dbReference type="PANTHER" id="PTHR44757">
    <property type="entry name" value="DIGUANYLATE CYCLASE DGCP"/>
    <property type="match status" value="1"/>
</dbReference>
<name>A0ABT1R633_9HYPH</name>
<organism evidence="5 6">
    <name type="scientific">Shinella lacus</name>
    <dbReference type="NCBI Taxonomy" id="2654216"/>
    <lineage>
        <taxon>Bacteria</taxon>
        <taxon>Pseudomonadati</taxon>
        <taxon>Pseudomonadota</taxon>
        <taxon>Alphaproteobacteria</taxon>
        <taxon>Hyphomicrobiales</taxon>
        <taxon>Rhizobiaceae</taxon>
        <taxon>Shinella</taxon>
    </lineage>
</organism>
<dbReference type="SMART" id="SM00267">
    <property type="entry name" value="GGDEF"/>
    <property type="match status" value="1"/>
</dbReference>
<evidence type="ECO:0000259" key="2">
    <source>
        <dbReference type="PROSITE" id="PS50883"/>
    </source>
</evidence>
<dbReference type="Gene3D" id="3.20.20.450">
    <property type="entry name" value="EAL domain"/>
    <property type="match status" value="1"/>
</dbReference>
<dbReference type="InterPro" id="IPR043128">
    <property type="entry name" value="Rev_trsase/Diguanyl_cyclase"/>
</dbReference>
<dbReference type="PROSITE" id="PS50924">
    <property type="entry name" value="MHYT"/>
    <property type="match status" value="1"/>
</dbReference>
<evidence type="ECO:0000313" key="5">
    <source>
        <dbReference type="EMBL" id="MCQ4630615.1"/>
    </source>
</evidence>
<protein>
    <submittedName>
        <fullName evidence="5">EAL domain-containing protein</fullName>
    </submittedName>
</protein>
<feature type="domain" description="MHYT" evidence="4">
    <location>
        <begin position="11"/>
        <end position="198"/>
    </location>
</feature>
<dbReference type="InterPro" id="IPR001633">
    <property type="entry name" value="EAL_dom"/>
</dbReference>
<proteinExistence type="predicted"/>
<dbReference type="Pfam" id="PF00563">
    <property type="entry name" value="EAL"/>
    <property type="match status" value="1"/>
</dbReference>
<keyword evidence="1" id="KW-0812">Transmembrane</keyword>
<dbReference type="Pfam" id="PF00990">
    <property type="entry name" value="GGDEF"/>
    <property type="match status" value="1"/>
</dbReference>
<reference evidence="5" key="1">
    <citation type="submission" date="2021-07" db="EMBL/GenBank/DDBJ databases">
        <title>Shinella sp. nov., a novel member of the genus Shinella from water.</title>
        <authorList>
            <person name="Deng Y."/>
        </authorList>
    </citation>
    <scope>NUCLEOTIDE SEQUENCE</scope>
    <source>
        <strain evidence="5">CPCC 100929</strain>
    </source>
</reference>
<dbReference type="InterPro" id="IPR005330">
    <property type="entry name" value="MHYT_dom"/>
</dbReference>
<dbReference type="SUPFAM" id="SSF141868">
    <property type="entry name" value="EAL domain-like"/>
    <property type="match status" value="1"/>
</dbReference>
<feature type="transmembrane region" description="Helical" evidence="1">
    <location>
        <begin position="82"/>
        <end position="103"/>
    </location>
</feature>
<feature type="transmembrane region" description="Helical" evidence="1">
    <location>
        <begin position="115"/>
        <end position="135"/>
    </location>
</feature>
<dbReference type="InterPro" id="IPR052155">
    <property type="entry name" value="Biofilm_reg_signaling"/>
</dbReference>
<comment type="caution">
    <text evidence="5">The sequence shown here is derived from an EMBL/GenBank/DDBJ whole genome shotgun (WGS) entry which is preliminary data.</text>
</comment>
<dbReference type="InterPro" id="IPR029787">
    <property type="entry name" value="Nucleotide_cyclase"/>
</dbReference>
<evidence type="ECO:0000259" key="3">
    <source>
        <dbReference type="PROSITE" id="PS50887"/>
    </source>
</evidence>
<dbReference type="InterPro" id="IPR035919">
    <property type="entry name" value="EAL_sf"/>
</dbReference>
<feature type="transmembrane region" description="Helical" evidence="1">
    <location>
        <begin position="141"/>
        <end position="161"/>
    </location>
</feature>
<feature type="transmembrane region" description="Helical" evidence="1">
    <location>
        <begin position="46"/>
        <end position="70"/>
    </location>
</feature>
<sequence length="671" mass="72362">MRVISCLVVEHNLWLVLLALLVGIAGSWVTFRLFRQAQAREGRQRAGWVLLASQAAGSSIWCMHFIAVVAYDAGTPITFDPAWTMVSLFVAVAGSTYGLWLALSPSLRAAPELGGAIVGLAISAMHYSGMFAFRIEGTIEWEAGYILLSLIFAVLLGALTFRQAVKPLVKNAGLLPVGLFVLTVVSLHFTGMAAITVTPAAAAESSAASSALAAFAVVGVGMLVAGSGAISYLIDEQTSQETLKRLRQLALHDTLTGLPNRPSALDHLDSELAAATRTGLKVAVIGIDLDRFKEINDVHGHKAGDDVLATIGRRLAALLEEGEFIARIGGDEFMAVKRFEERSQLEVFLARLDAALTAPLRIGSTDLASAASIGVAIYPDDAADREGLICHADVAMYQSKTDLTHRISFYEAEMERAILERYALVQDLGRALDLGQFALHYQVQKCVATGETVGYEALLRWRHPREGYISPAVFIPIAEETGHIIAIGEWVLRTACAEATTWELPHRIAVNLSPVQFINADIPGLLQNVLMETGLPPERLDLEITESTFIADKAKALHVLRQIKALGVSLSIDDFGVGYSSFDTLRSFPFDKIKIDGCFTRDAEHSSEARAIVRSVLALGRSLGIPVLAEGVETGEQLAFLRIEGCVEAQGYHLGRPAPMDRKRTAIALAG</sequence>
<dbReference type="InterPro" id="IPR000160">
    <property type="entry name" value="GGDEF_dom"/>
</dbReference>
<dbReference type="Proteomes" id="UP000996601">
    <property type="component" value="Unassembled WGS sequence"/>
</dbReference>
<dbReference type="SMART" id="SM00052">
    <property type="entry name" value="EAL"/>
    <property type="match status" value="1"/>
</dbReference>
<keyword evidence="6" id="KW-1185">Reference proteome</keyword>
<evidence type="ECO:0000259" key="4">
    <source>
        <dbReference type="PROSITE" id="PS50924"/>
    </source>
</evidence>
<feature type="transmembrane region" description="Helical" evidence="1">
    <location>
        <begin position="173"/>
        <end position="195"/>
    </location>
</feature>
<feature type="domain" description="GGDEF" evidence="3">
    <location>
        <begin position="280"/>
        <end position="412"/>
    </location>
</feature>